<reference evidence="2" key="1">
    <citation type="submission" date="2016-11" db="UniProtKB">
        <authorList>
            <consortium name="WormBaseParasite"/>
        </authorList>
    </citation>
    <scope>IDENTIFICATION</scope>
    <source>
        <strain evidence="2">KR3021</strain>
    </source>
</reference>
<protein>
    <submittedName>
        <fullName evidence="2">B30.2/SPRY domain-containing protein</fullName>
    </submittedName>
</protein>
<name>A0AC35UAL1_9BILA</name>
<proteinExistence type="predicted"/>
<accession>A0AC35UAL1</accession>
<dbReference type="WBParaSite" id="RSKR_0000926100.1">
    <property type="protein sequence ID" value="RSKR_0000926100.1"/>
    <property type="gene ID" value="RSKR_0000926100"/>
</dbReference>
<sequence length="1050" mass="119074">MDREHNIYERDPPRYASTVAGASLDETVERYKKYLDVGSTFAIECDIPLLAYQAKLYPFVNQATEPIPKRWNINDKCNHIYVSYDCLRLVCGTHIKSQKEGAAIRSDVPVPRSSNCFYYENTIIDKGRECCIGFGFCTQKVPMSRLPGWDDQSYGYHGDDGNFFRGCSSGSPYGPKFTTGDVVGCGIDFVKKEIWYTKNGHFLGVACKNVDLQQRIYASVGLKTPSECVDTNFGQKPFLFDFVGYMRDVEEQIVQDIKKLTLPRREKGIWLSHSVGSWLKNEGFKESYVKFCSDSEIKDVCSAGVVVEDTSTLSEITDLISRRKTHYARKKIMHSYPGLMETNKEFELLILIQELLDIGLEEVSKKNGKANGVVEVGPNNVNMANGHSLKANGLSKSLSTKRTAIDDELTLNSRKINKRSSDKNGIMKEEMNGSMSGESMNGSCKSLEEVFYGFHKLSSNNKKANLITYKTKTFSYGMKELASYRSYEDAVVFGRMIFRKANEMALIPNELERRMRDVFNLLTIPVEMCEKWSYLGTEKDTNFILYCVNNAITHHTTNDTKSLLHKLLTRNDNIRKMMAEHFTGLSYTEPEKLIFGDLYKVLLIGSTEMSRAGDSSFYRDKVCLAPMVRAGRTPLRVLSTEYGADLAYTEEIVDKRLLMCKRIENKGLGTVDFMNDAEVVLRIDPIKEKDKCVLQIGTRSAELSVDVIKMLERDVAAIDINMGCPKPFSISGGMGAALLAEPDIAKQILTALVANSQVPVSAKIRVFKKREETLEFAKMVQSCGVAAIGVHGRWVSERPTDQNRVDEIRDVAEYLSIPVLANGSSGVVKEYEDIQKFREDSKASGVLIARAALSNPSIFRKEGKLEMKEEIERFLEASCQYDEPFSQCKYVVQRVLGSAQQFDPRGQKTALAGSVLAMCKAWDMEDRFTHWKKIHTDNDPVTRKRKMEEVNDVKYYDITFPTKKLRMCQKALTPKCCLRNHCFVKQWKQPTYSSWKRESDGRWETTIEVNGEKHQSRVAQMNKRMSEQVASLCVCIAFGIRDQLEGEWEE</sequence>
<evidence type="ECO:0000313" key="2">
    <source>
        <dbReference type="WBParaSite" id="RSKR_0000926100.1"/>
    </source>
</evidence>
<organism evidence="1 2">
    <name type="scientific">Rhabditophanes sp. KR3021</name>
    <dbReference type="NCBI Taxonomy" id="114890"/>
    <lineage>
        <taxon>Eukaryota</taxon>
        <taxon>Metazoa</taxon>
        <taxon>Ecdysozoa</taxon>
        <taxon>Nematoda</taxon>
        <taxon>Chromadorea</taxon>
        <taxon>Rhabditida</taxon>
        <taxon>Tylenchina</taxon>
        <taxon>Panagrolaimomorpha</taxon>
        <taxon>Strongyloidoidea</taxon>
        <taxon>Alloionematidae</taxon>
        <taxon>Rhabditophanes</taxon>
    </lineage>
</organism>
<dbReference type="Proteomes" id="UP000095286">
    <property type="component" value="Unplaced"/>
</dbReference>
<evidence type="ECO:0000313" key="1">
    <source>
        <dbReference type="Proteomes" id="UP000095286"/>
    </source>
</evidence>